<dbReference type="Pfam" id="PF18423">
    <property type="entry name" value="zf_CopZ"/>
    <property type="match status" value="1"/>
</dbReference>
<proteinExistence type="predicted"/>
<reference evidence="3" key="1">
    <citation type="submission" date="2007-10" db="EMBL/GenBank/DDBJ databases">
        <title>Complete genome of Alkaliphilus oremlandii OhILAs.</title>
        <authorList>
            <person name="Copeland A."/>
            <person name="Lucas S."/>
            <person name="Lapidus A."/>
            <person name="Barry K."/>
            <person name="Detter J.C."/>
            <person name="Glavina del Rio T."/>
            <person name="Hammon N."/>
            <person name="Israni S."/>
            <person name="Dalin E."/>
            <person name="Tice H."/>
            <person name="Pitluck S."/>
            <person name="Chain P."/>
            <person name="Malfatti S."/>
            <person name="Shin M."/>
            <person name="Vergez L."/>
            <person name="Schmutz J."/>
            <person name="Larimer F."/>
            <person name="Land M."/>
            <person name="Hauser L."/>
            <person name="Kyrpides N."/>
            <person name="Mikhailova N."/>
            <person name="Stolz J.F."/>
            <person name="Dawson A."/>
            <person name="Fisher E."/>
            <person name="Crable B."/>
            <person name="Perera E."/>
            <person name="Lisak J."/>
            <person name="Ranganathan M."/>
            <person name="Basu P."/>
            <person name="Richardson P."/>
        </authorList>
    </citation>
    <scope>NUCLEOTIDE SEQUENCE [LARGE SCALE GENOMIC DNA]</scope>
    <source>
        <strain evidence="3">OhILAs</strain>
    </source>
</reference>
<name>A8MIL9_ALKOO</name>
<dbReference type="InterPro" id="IPR040890">
    <property type="entry name" value="Znf_CopZ"/>
</dbReference>
<dbReference type="AlphaFoldDB" id="A8MIL9"/>
<dbReference type="HOGENOM" id="CLU_2217452_0_0_9"/>
<protein>
    <recommendedName>
        <fullName evidence="1">CopZ zinc binding domain-containing protein</fullName>
    </recommendedName>
</protein>
<evidence type="ECO:0000313" key="2">
    <source>
        <dbReference type="EMBL" id="ABW19651.1"/>
    </source>
</evidence>
<evidence type="ECO:0000259" key="1">
    <source>
        <dbReference type="Pfam" id="PF18423"/>
    </source>
</evidence>
<feature type="domain" description="CopZ zinc binding" evidence="1">
    <location>
        <begin position="15"/>
        <end position="75"/>
    </location>
</feature>
<dbReference type="OrthoDB" id="95698at2"/>
<organism evidence="2 3">
    <name type="scientific">Alkaliphilus oremlandii (strain OhILAs)</name>
    <name type="common">Clostridium oremlandii (strain OhILAs)</name>
    <dbReference type="NCBI Taxonomy" id="350688"/>
    <lineage>
        <taxon>Bacteria</taxon>
        <taxon>Bacillati</taxon>
        <taxon>Bacillota</taxon>
        <taxon>Clostridia</taxon>
        <taxon>Peptostreptococcales</taxon>
        <taxon>Natronincolaceae</taxon>
        <taxon>Alkaliphilus</taxon>
    </lineage>
</organism>
<dbReference type="KEGG" id="aoe:Clos_2115"/>
<gene>
    <name evidence="2" type="ordered locus">Clos_2115</name>
</gene>
<keyword evidence="3" id="KW-1185">Reference proteome</keyword>
<dbReference type="Proteomes" id="UP000000269">
    <property type="component" value="Chromosome"/>
</dbReference>
<dbReference type="Gene3D" id="2.20.25.270">
    <property type="match status" value="1"/>
</dbReference>
<dbReference type="EMBL" id="CP000853">
    <property type="protein sequence ID" value="ABW19651.1"/>
    <property type="molecule type" value="Genomic_DNA"/>
</dbReference>
<accession>A8MIL9</accession>
<dbReference type="RefSeq" id="WP_012159960.1">
    <property type="nucleotide sequence ID" value="NC_009922.1"/>
</dbReference>
<evidence type="ECO:0000313" key="3">
    <source>
        <dbReference type="Proteomes" id="UP000000269"/>
    </source>
</evidence>
<sequence length="106" mass="11898">MECCSGKKNIGRSAENCPLCNKLGNNIHYLAVEIVVKEELLSEVTKEAYFVCNNRDCEAVFYNRIKDRIFLVQDINLSANFDEIIKPEADGKSCAGKCGKCKETQN</sequence>
<dbReference type="STRING" id="350688.Clos_2115"/>